<dbReference type="InterPro" id="IPR006616">
    <property type="entry name" value="DM9_repeat"/>
</dbReference>
<feature type="region of interest" description="Disordered" evidence="1">
    <location>
        <begin position="1"/>
        <end position="26"/>
    </location>
</feature>
<name>A0AAN7P2H4_9COLE</name>
<evidence type="ECO:0000313" key="2">
    <source>
        <dbReference type="EMBL" id="KAK4879055.1"/>
    </source>
</evidence>
<proteinExistence type="predicted"/>
<comment type="caution">
    <text evidence="2">The sequence shown here is derived from an EMBL/GenBank/DDBJ whole genome shotgun (WGS) entry which is preliminary data.</text>
</comment>
<dbReference type="Proteomes" id="UP001353858">
    <property type="component" value="Unassembled WGS sequence"/>
</dbReference>
<dbReference type="AlphaFoldDB" id="A0AAN7P2H4"/>
<dbReference type="EMBL" id="JARPUR010000003">
    <property type="protein sequence ID" value="KAK4879055.1"/>
    <property type="molecule type" value="Genomic_DNA"/>
</dbReference>
<evidence type="ECO:0000313" key="3">
    <source>
        <dbReference type="Proteomes" id="UP001353858"/>
    </source>
</evidence>
<reference evidence="3" key="1">
    <citation type="submission" date="2023-01" db="EMBL/GenBank/DDBJ databases">
        <title>Key to firefly adult light organ development and bioluminescence: homeobox transcription factors regulate luciferase expression and transportation to peroxisome.</title>
        <authorList>
            <person name="Fu X."/>
        </authorList>
    </citation>
    <scope>NUCLEOTIDE SEQUENCE [LARGE SCALE GENOMIC DNA]</scope>
</reference>
<evidence type="ECO:0008006" key="4">
    <source>
        <dbReference type="Google" id="ProtNLM"/>
    </source>
</evidence>
<dbReference type="SMART" id="SM00696">
    <property type="entry name" value="DM9"/>
    <property type="match status" value="2"/>
</dbReference>
<protein>
    <recommendedName>
        <fullName evidence="4">Natterin-3</fullName>
    </recommendedName>
</protein>
<evidence type="ECO:0000256" key="1">
    <source>
        <dbReference type="SAM" id="MobiDB-lite"/>
    </source>
</evidence>
<organism evidence="2 3">
    <name type="scientific">Aquatica leii</name>
    <dbReference type="NCBI Taxonomy" id="1421715"/>
    <lineage>
        <taxon>Eukaryota</taxon>
        <taxon>Metazoa</taxon>
        <taxon>Ecdysozoa</taxon>
        <taxon>Arthropoda</taxon>
        <taxon>Hexapoda</taxon>
        <taxon>Insecta</taxon>
        <taxon>Pterygota</taxon>
        <taxon>Neoptera</taxon>
        <taxon>Endopterygota</taxon>
        <taxon>Coleoptera</taxon>
        <taxon>Polyphaga</taxon>
        <taxon>Elateriformia</taxon>
        <taxon>Elateroidea</taxon>
        <taxon>Lampyridae</taxon>
        <taxon>Luciolinae</taxon>
        <taxon>Aquatica</taxon>
    </lineage>
</organism>
<keyword evidence="3" id="KW-1185">Reference proteome</keyword>
<accession>A0AAN7P2H4</accession>
<gene>
    <name evidence="2" type="ORF">RN001_007201</name>
</gene>
<dbReference type="PANTHER" id="PTHR31649">
    <property type="entry name" value="AGAP009604-PA"/>
    <property type="match status" value="1"/>
</dbReference>
<feature type="compositionally biased region" description="Polar residues" evidence="1">
    <location>
        <begin position="1"/>
        <end position="11"/>
    </location>
</feature>
<sequence length="145" mass="15746">MSGYNWVSSSVGRAAPPKAMQAGTDSDGSTMYVGRSHFQGDQLPCKIVPQRREAYVAHNGREHKVTTFDYLCQQTLQWVPSANGQVPPGAVPGGHTSNGETLYLGRVRHANALTVGKIHPSHGCLYIPYGGGEIRHNSYEILVLK</sequence>
<dbReference type="Pfam" id="PF11901">
    <property type="entry name" value="DM9"/>
    <property type="match status" value="1"/>
</dbReference>
<dbReference type="PANTHER" id="PTHR31649:SF10">
    <property type="entry name" value="IP19903P-RELATED"/>
    <property type="match status" value="1"/>
</dbReference>